<gene>
    <name evidence="1" type="ORF">KTC_23490</name>
</gene>
<dbReference type="AlphaFoldDB" id="A0A455SJR7"/>
<accession>A0A455SJR7</accession>
<proteinExistence type="predicted"/>
<organism evidence="1">
    <name type="scientific">Thermosporothrix sp. COM3</name>
    <dbReference type="NCBI Taxonomy" id="2490863"/>
    <lineage>
        <taxon>Bacteria</taxon>
        <taxon>Bacillati</taxon>
        <taxon>Chloroflexota</taxon>
        <taxon>Ktedonobacteria</taxon>
        <taxon>Ktedonobacterales</taxon>
        <taxon>Thermosporotrichaceae</taxon>
        <taxon>Thermosporothrix</taxon>
    </lineage>
</organism>
<name>A0A455SJR7_9CHLR</name>
<sequence length="54" mass="6021">MCEQCEQGNHASCPSQQMEGSQQVYTDGQGSYTMVTTTIKCCDGTVINQYNHRQ</sequence>
<dbReference type="EMBL" id="AP019376">
    <property type="protein sequence ID" value="BBH87598.1"/>
    <property type="molecule type" value="Genomic_DNA"/>
</dbReference>
<evidence type="ECO:0000313" key="1">
    <source>
        <dbReference type="EMBL" id="BBH87598.1"/>
    </source>
</evidence>
<protein>
    <submittedName>
        <fullName evidence="1">Uncharacterized protein</fullName>
    </submittedName>
</protein>
<reference evidence="1" key="1">
    <citation type="submission" date="2018-12" db="EMBL/GenBank/DDBJ databases">
        <title>Novel natural products biosynthetic potential of the class Ktedonobacteria.</title>
        <authorList>
            <person name="Zheng Y."/>
            <person name="Saitou A."/>
            <person name="Wang C.M."/>
            <person name="Toyoda A."/>
            <person name="Minakuchi Y."/>
            <person name="Sekiguchi Y."/>
            <person name="Ueda K."/>
            <person name="Takano H."/>
            <person name="Sakai Y."/>
            <person name="Yokota A."/>
            <person name="Yabe S."/>
        </authorList>
    </citation>
    <scope>NUCLEOTIDE SEQUENCE</scope>
    <source>
        <strain evidence="1">COM3</strain>
    </source>
</reference>